<dbReference type="Proteomes" id="UP000536685">
    <property type="component" value="Unassembled WGS sequence"/>
</dbReference>
<protein>
    <recommendedName>
        <fullName evidence="4">DUF2975 domain-containing protein</fullName>
    </recommendedName>
</protein>
<name>A0A841ASG8_9MICO</name>
<dbReference type="AlphaFoldDB" id="A0A841ASG8"/>
<proteinExistence type="predicted"/>
<feature type="transmembrane region" description="Helical" evidence="1">
    <location>
        <begin position="177"/>
        <end position="205"/>
    </location>
</feature>
<keyword evidence="1" id="KW-0472">Membrane</keyword>
<feature type="transmembrane region" description="Helical" evidence="1">
    <location>
        <begin position="135"/>
        <end position="157"/>
    </location>
</feature>
<comment type="caution">
    <text evidence="2">The sequence shown here is derived from an EMBL/GenBank/DDBJ whole genome shotgun (WGS) entry which is preliminary data.</text>
</comment>
<accession>A0A841ASG8</accession>
<evidence type="ECO:0008006" key="4">
    <source>
        <dbReference type="Google" id="ProtNLM"/>
    </source>
</evidence>
<gene>
    <name evidence="2" type="ORF">HD599_003527</name>
</gene>
<keyword evidence="3" id="KW-1185">Reference proteome</keyword>
<evidence type="ECO:0000256" key="1">
    <source>
        <dbReference type="SAM" id="Phobius"/>
    </source>
</evidence>
<reference evidence="2 3" key="1">
    <citation type="submission" date="2020-08" db="EMBL/GenBank/DDBJ databases">
        <title>Sequencing the genomes of 1000 actinobacteria strains.</title>
        <authorList>
            <person name="Klenk H.-P."/>
        </authorList>
    </citation>
    <scope>NUCLEOTIDE SEQUENCE [LARGE SCALE GENOMIC DNA]</scope>
    <source>
        <strain evidence="2 3">DSM 105784</strain>
    </source>
</reference>
<sequence length="217" mass="22545">MSARGSSQEPSPVVAPWGKWDRVGIWIILGGAGLVALGSLVGGTSRVVQALTTGTHFLTMSVQTPLPAEADTGAALLLRGNYESAFVAVTNLTGGTTALLIASDMLGVVTATSVALSFVYLAWRLLKAMPFVRSLSIAFSIAGSVLALGSLVGQFLGGFGRWQVALELGPGGEETDPFWPLILTVDPAPIGFGFALLVVASAFYYGDRLSRETEGLV</sequence>
<dbReference type="EMBL" id="JACHMJ010000001">
    <property type="protein sequence ID" value="MBB5845204.1"/>
    <property type="molecule type" value="Genomic_DNA"/>
</dbReference>
<feature type="transmembrane region" description="Helical" evidence="1">
    <location>
        <begin position="23"/>
        <end position="41"/>
    </location>
</feature>
<organism evidence="2 3">
    <name type="scientific">Conyzicola lurida</name>
    <dbReference type="NCBI Taxonomy" id="1172621"/>
    <lineage>
        <taxon>Bacteria</taxon>
        <taxon>Bacillati</taxon>
        <taxon>Actinomycetota</taxon>
        <taxon>Actinomycetes</taxon>
        <taxon>Micrococcales</taxon>
        <taxon>Microbacteriaceae</taxon>
        <taxon>Conyzicola</taxon>
    </lineage>
</organism>
<evidence type="ECO:0000313" key="2">
    <source>
        <dbReference type="EMBL" id="MBB5845204.1"/>
    </source>
</evidence>
<dbReference type="RefSeq" id="WP_184240114.1">
    <property type="nucleotide sequence ID" value="NZ_JACHMJ010000001.1"/>
</dbReference>
<keyword evidence="1" id="KW-1133">Transmembrane helix</keyword>
<keyword evidence="1" id="KW-0812">Transmembrane</keyword>
<feature type="transmembrane region" description="Helical" evidence="1">
    <location>
        <begin position="98"/>
        <end position="123"/>
    </location>
</feature>
<evidence type="ECO:0000313" key="3">
    <source>
        <dbReference type="Proteomes" id="UP000536685"/>
    </source>
</evidence>